<dbReference type="PANTHER" id="PTHR47642">
    <property type="entry name" value="ATP-DEPENDENT DNA HELICASE"/>
    <property type="match status" value="1"/>
</dbReference>
<gene>
    <name evidence="2" type="ORF">CHREV_223</name>
</gene>
<evidence type="ECO:0000313" key="3">
    <source>
        <dbReference type="Proteomes" id="UP000792374"/>
    </source>
</evidence>
<dbReference type="InterPro" id="IPR010285">
    <property type="entry name" value="DNA_helicase_pif1-like_DEAD"/>
</dbReference>
<dbReference type="InterPro" id="IPR051055">
    <property type="entry name" value="PIF1_helicase"/>
</dbReference>
<proteinExistence type="predicted"/>
<dbReference type="RefSeq" id="YP_008004627.1">
    <property type="nucleotide sequence ID" value="NC_021249.1"/>
</dbReference>
<dbReference type="Gene3D" id="3.40.50.300">
    <property type="entry name" value="P-loop containing nucleotide triphosphate hydrolases"/>
    <property type="match status" value="2"/>
</dbReference>
<evidence type="ECO:0000259" key="1">
    <source>
        <dbReference type="Pfam" id="PF05970"/>
    </source>
</evidence>
<name>A0ABM9QKS2_9POXV</name>
<dbReference type="PANTHER" id="PTHR47642:SF6">
    <property type="entry name" value="ATP-DEPENDENT DNA HELICASE"/>
    <property type="match status" value="1"/>
</dbReference>
<keyword evidence="3" id="KW-1185">Reference proteome</keyword>
<dbReference type="InterPro" id="IPR027417">
    <property type="entry name" value="P-loop_NTPase"/>
</dbReference>
<dbReference type="Pfam" id="PF05970">
    <property type="entry name" value="PIF1"/>
    <property type="match status" value="1"/>
</dbReference>
<dbReference type="EMBL" id="HF679133">
    <property type="protein sequence ID" value="CCU56125.1"/>
    <property type="molecule type" value="Genomic_DNA"/>
</dbReference>
<accession>A0ABM9QKS2</accession>
<feature type="domain" description="DNA helicase Pif1-like DEAD-box helicase" evidence="1">
    <location>
        <begin position="5"/>
        <end position="197"/>
    </location>
</feature>
<dbReference type="CDD" id="cd18809">
    <property type="entry name" value="SF1_C_RecD"/>
    <property type="match status" value="1"/>
</dbReference>
<dbReference type="SUPFAM" id="SSF52540">
    <property type="entry name" value="P-loop containing nucleoside triphosphate hydrolases"/>
    <property type="match status" value="2"/>
</dbReference>
<evidence type="ECO:0000313" key="2">
    <source>
        <dbReference type="EMBL" id="CCU56125.1"/>
    </source>
</evidence>
<sequence length="434" mass="50404">MDCNFEQKNFIDYLDKNIINDNITNLYPIFITGSAGSGKSYLLRCIINKFKDYNINPDIAAFTAIVSKSIGGRTIHSLFKFDFFGKCLKPNVSLLKNMKVLIIDEISMVSAKYLDSINDMLMKYKKNTNVFGGVFVIVFGDLYQLEPISNDENEELPVYKSIVWQNFLKYQLYENMRQNEKEFINALNMIRIGKLDSLDYFNNIYKKSKSNNLEEKEIYSTTIVSTNDEAYIINTRIFDKIKQNNSEIYYLNNANYKTKYINYDPDVYDYSYDKNNINKIFPNIYICKGTKIMITANCVENSCKNSDMGYIDNIVIDEDKNIKYIILNMIDGYKKYLYKSSITFRNKRKDKILSMRGFPITYAWAITCHKSQGSTIDNLIIKSNNTFAKGQLYVALSRVKLSDNLILLNAITEKDVLCNDDVNQLYSTMKNLII</sequence>
<dbReference type="Proteomes" id="UP000792374">
    <property type="component" value="Genome"/>
</dbReference>
<organism evidence="2 3">
    <name type="scientific">Choristoneura rosaceana entomopoxvirus 'L'</name>
    <dbReference type="NCBI Taxonomy" id="1293539"/>
    <lineage>
        <taxon>Viruses</taxon>
        <taxon>Varidnaviria</taxon>
        <taxon>Bamfordvirae</taxon>
        <taxon>Nucleocytoviricota</taxon>
        <taxon>Pokkesviricetes</taxon>
        <taxon>Chitovirales</taxon>
        <taxon>Poxviridae</taxon>
        <taxon>Entomopoxvirinae</taxon>
        <taxon>Betaentomopoxvirus</taxon>
        <taxon>Betaentomopoxvirus crosaceana</taxon>
        <taxon>Choristoneura rosaceana entomopoxvirus</taxon>
    </lineage>
</organism>
<reference evidence="2" key="1">
    <citation type="journal article" date="2013" name="J. Virol.">
        <title>New Insights into the Evolution of Entomopoxvirinae from the Complete Genome Sequences of Four Entomopoxviruses Infecting Adoxophyes honmai, Choristoneura biennis, Choristoneura rosaceana, and Mythimna separata.</title>
        <authorList>
            <person name="Theze J."/>
            <person name="Takatsuka J."/>
            <person name="Li Z."/>
            <person name="Gallais J."/>
            <person name="Doucet D."/>
            <person name="Arif B."/>
            <person name="Nakai M."/>
            <person name="Herniou E.A."/>
        </authorList>
    </citation>
    <scope>NUCLEOTIDE SEQUENCE</scope>
</reference>
<protein>
    <recommendedName>
        <fullName evidence="1">DNA helicase Pif1-like DEAD-box helicase domain-containing protein</fullName>
    </recommendedName>
</protein>
<dbReference type="GeneID" id="15613548"/>